<feature type="domain" description="CCHC-type" evidence="11">
    <location>
        <begin position="737"/>
        <end position="750"/>
    </location>
</feature>
<evidence type="ECO:0000313" key="12">
    <source>
        <dbReference type="EMBL" id="KAH8039970.1"/>
    </source>
</evidence>
<gene>
    <name evidence="12" type="ORF">HPB51_009226</name>
</gene>
<dbReference type="GO" id="GO:0000502">
    <property type="term" value="C:proteasome complex"/>
    <property type="evidence" value="ECO:0007669"/>
    <property type="project" value="UniProtKB-KW"/>
</dbReference>
<evidence type="ECO:0000256" key="1">
    <source>
        <dbReference type="ARBA" id="ARBA00004496"/>
    </source>
</evidence>
<dbReference type="InterPro" id="IPR003960">
    <property type="entry name" value="ATPase_AAA_CS"/>
</dbReference>
<keyword evidence="13" id="KW-1185">Reference proteome</keyword>
<dbReference type="SUPFAM" id="SSF52540">
    <property type="entry name" value="P-loop containing nucleoside triphosphate hydrolases"/>
    <property type="match status" value="1"/>
</dbReference>
<dbReference type="InterPro" id="IPR003593">
    <property type="entry name" value="AAA+_ATPase"/>
</dbReference>
<dbReference type="Pfam" id="PF00004">
    <property type="entry name" value="AAA"/>
    <property type="match status" value="1"/>
</dbReference>
<dbReference type="Pfam" id="PF00098">
    <property type="entry name" value="zf-CCHC"/>
    <property type="match status" value="1"/>
</dbReference>
<dbReference type="PROSITE" id="PS00674">
    <property type="entry name" value="AAA"/>
    <property type="match status" value="1"/>
</dbReference>
<evidence type="ECO:0000256" key="9">
    <source>
        <dbReference type="PROSITE-ProRule" id="PRU00047"/>
    </source>
</evidence>
<dbReference type="InterPro" id="IPR012340">
    <property type="entry name" value="NA-bd_OB-fold"/>
</dbReference>
<dbReference type="VEuPathDB" id="VectorBase:LOC119182355"/>
<keyword evidence="9" id="KW-0863">Zinc-finger</keyword>
<keyword evidence="9" id="KW-0479">Metal-binding</keyword>
<comment type="subcellular location">
    <subcellularLocation>
        <location evidence="1">Cytoplasm</location>
    </subcellularLocation>
</comment>
<keyword evidence="5" id="KW-0547">Nucleotide-binding</keyword>
<dbReference type="Proteomes" id="UP000821866">
    <property type="component" value="Chromosome 1"/>
</dbReference>
<evidence type="ECO:0000256" key="5">
    <source>
        <dbReference type="ARBA" id="ARBA00022741"/>
    </source>
</evidence>
<sequence>MPDYLGDDMRKSKKDEKEEKEQEIKVLDEGDIALLKSYGAGQYSKSIKQVEEDIQSILKRVNELTGIKESDTGLAPPALWDLAADKQTLQNEQPLQVARCTKIINADSEDPKYIINVKQFAKFVVDLADSVAPTDIEEGMRVGVDRNKYQIHIPLPPKIDPTVTMMQVEEKPDVTYADVGGCKEQIEKLREVVEMPLLHPERFVNLGIEPPKGVLLFGPPGTGKTLCARAVANRTDACFIRVIGSELVQKYVGEGARMVRELFELARSKKACLIFFDEIDAIGGARFDDGAGGDNEVQRTMLELINQLDGFDPRGNIKVLMATNRPDILDPALMRPGRLDRKVEFGLPDLESGDPLANAGVLLGLSDCVELGRFTRDDQEGAETALAESRPTTESGPHGAPASRDANREAPPQVTTRASTIGESSGNSLPSSEVLLQNALSVMQSLASALQNTAQAPVQNVRPRVKVDIPTYTGYHDCKSANEYLDRLLHYQQATGLSDAELLERVVPVSLTEQAARWFRLTGHRARTVEEFRESFRGEFLPANYEWRLRRELELRTQHPDESLLEYVRAMDELYRLANPHATNAEKVERVTRQAHPTFAAHFRGCRFADLEELATEAKRIQGDILAARSYRPPPPAAQSIEPRCAWNGGAVTSEAFRGNASASYADEHVSRGWELSNRALDPYAYALRTAHAAPARDIPRQEHVVDARPNERRSPERGPPDRGELRANRRGVRGPCYRCGAPGHIARECDRTPGQEQTRGSGNGRRRR</sequence>
<reference evidence="12" key="1">
    <citation type="journal article" date="2020" name="Cell">
        <title>Large-Scale Comparative Analyses of Tick Genomes Elucidate Their Genetic Diversity and Vector Capacities.</title>
        <authorList>
            <consortium name="Tick Genome and Microbiome Consortium (TIGMIC)"/>
            <person name="Jia N."/>
            <person name="Wang J."/>
            <person name="Shi W."/>
            <person name="Du L."/>
            <person name="Sun Y."/>
            <person name="Zhan W."/>
            <person name="Jiang J.F."/>
            <person name="Wang Q."/>
            <person name="Zhang B."/>
            <person name="Ji P."/>
            <person name="Bell-Sakyi L."/>
            <person name="Cui X.M."/>
            <person name="Yuan T.T."/>
            <person name="Jiang B.G."/>
            <person name="Yang W.F."/>
            <person name="Lam T.T."/>
            <person name="Chang Q.C."/>
            <person name="Ding S.J."/>
            <person name="Wang X.J."/>
            <person name="Zhu J.G."/>
            <person name="Ruan X.D."/>
            <person name="Zhao L."/>
            <person name="Wei J.T."/>
            <person name="Ye R.Z."/>
            <person name="Que T.C."/>
            <person name="Du C.H."/>
            <person name="Zhou Y.H."/>
            <person name="Cheng J.X."/>
            <person name="Dai P.F."/>
            <person name="Guo W.B."/>
            <person name="Han X.H."/>
            <person name="Huang E.J."/>
            <person name="Li L.F."/>
            <person name="Wei W."/>
            <person name="Gao Y.C."/>
            <person name="Liu J.Z."/>
            <person name="Shao H.Z."/>
            <person name="Wang X."/>
            <person name="Wang C.C."/>
            <person name="Yang T.C."/>
            <person name="Huo Q.B."/>
            <person name="Li W."/>
            <person name="Chen H.Y."/>
            <person name="Chen S.E."/>
            <person name="Zhou L.G."/>
            <person name="Ni X.B."/>
            <person name="Tian J.H."/>
            <person name="Sheng Y."/>
            <person name="Liu T."/>
            <person name="Pan Y.S."/>
            <person name="Xia L.Y."/>
            <person name="Li J."/>
            <person name="Zhao F."/>
            <person name="Cao W.C."/>
        </authorList>
    </citation>
    <scope>NUCLEOTIDE SEQUENCE</scope>
    <source>
        <strain evidence="12">Rmic-2018</strain>
    </source>
</reference>
<name>A0A9J6EZS6_RHIMP</name>
<dbReference type="Pfam" id="PF21236">
    <property type="entry name" value="OB_PRS7"/>
    <property type="match status" value="1"/>
</dbReference>
<feature type="region of interest" description="Disordered" evidence="10">
    <location>
        <begin position="1"/>
        <end position="23"/>
    </location>
</feature>
<dbReference type="InterPro" id="IPR001878">
    <property type="entry name" value="Znf_CCHC"/>
</dbReference>
<dbReference type="FunFam" id="3.40.50.300:FF:000027">
    <property type="entry name" value="26S protease regulatory subunit 7"/>
    <property type="match status" value="1"/>
</dbReference>
<dbReference type="GO" id="GO:0008270">
    <property type="term" value="F:zinc ion binding"/>
    <property type="evidence" value="ECO:0007669"/>
    <property type="project" value="UniProtKB-KW"/>
</dbReference>
<accession>A0A9J6EZS6</accession>
<evidence type="ECO:0000259" key="11">
    <source>
        <dbReference type="PROSITE" id="PS50158"/>
    </source>
</evidence>
<keyword evidence="4" id="KW-0963">Cytoplasm</keyword>
<keyword evidence="6" id="KW-0067">ATP-binding</keyword>
<dbReference type="Pfam" id="PF03732">
    <property type="entry name" value="Retrotrans_gag"/>
    <property type="match status" value="1"/>
</dbReference>
<dbReference type="InterPro" id="IPR036875">
    <property type="entry name" value="Znf_CCHC_sf"/>
</dbReference>
<dbReference type="Gene3D" id="3.40.50.300">
    <property type="entry name" value="P-loop containing nucleotide triphosphate hydrolases"/>
    <property type="match status" value="1"/>
</dbReference>
<comment type="caution">
    <text evidence="12">The sequence shown here is derived from an EMBL/GenBank/DDBJ whole genome shotgun (WGS) entry which is preliminary data.</text>
</comment>
<dbReference type="GO" id="GO:0016887">
    <property type="term" value="F:ATP hydrolysis activity"/>
    <property type="evidence" value="ECO:0007669"/>
    <property type="project" value="InterPro"/>
</dbReference>
<reference evidence="12" key="2">
    <citation type="submission" date="2021-09" db="EMBL/GenBank/DDBJ databases">
        <authorList>
            <person name="Jia N."/>
            <person name="Wang J."/>
            <person name="Shi W."/>
            <person name="Du L."/>
            <person name="Sun Y."/>
            <person name="Zhan W."/>
            <person name="Jiang J."/>
            <person name="Wang Q."/>
            <person name="Zhang B."/>
            <person name="Ji P."/>
            <person name="Sakyi L.B."/>
            <person name="Cui X."/>
            <person name="Yuan T."/>
            <person name="Jiang B."/>
            <person name="Yang W."/>
            <person name="Lam T.T.-Y."/>
            <person name="Chang Q."/>
            <person name="Ding S."/>
            <person name="Wang X."/>
            <person name="Zhu J."/>
            <person name="Ruan X."/>
            <person name="Zhao L."/>
            <person name="Wei J."/>
            <person name="Que T."/>
            <person name="Du C."/>
            <person name="Cheng J."/>
            <person name="Dai P."/>
            <person name="Han X."/>
            <person name="Huang E."/>
            <person name="Gao Y."/>
            <person name="Liu J."/>
            <person name="Shao H."/>
            <person name="Ye R."/>
            <person name="Li L."/>
            <person name="Wei W."/>
            <person name="Wang X."/>
            <person name="Wang C."/>
            <person name="Huo Q."/>
            <person name="Li W."/>
            <person name="Guo W."/>
            <person name="Chen H."/>
            <person name="Chen S."/>
            <person name="Zhou L."/>
            <person name="Zhou L."/>
            <person name="Ni X."/>
            <person name="Tian J."/>
            <person name="Zhou Y."/>
            <person name="Sheng Y."/>
            <person name="Liu T."/>
            <person name="Pan Y."/>
            <person name="Xia L."/>
            <person name="Li J."/>
            <person name="Zhao F."/>
            <person name="Cao W."/>
        </authorList>
    </citation>
    <scope>NUCLEOTIDE SEQUENCE</scope>
    <source>
        <strain evidence="12">Rmic-2018</strain>
        <tissue evidence="12">Larvae</tissue>
    </source>
</reference>
<keyword evidence="7" id="KW-0647">Proteasome</keyword>
<dbReference type="AlphaFoldDB" id="A0A9J6EZS6"/>
<dbReference type="GO" id="GO:0005737">
    <property type="term" value="C:cytoplasm"/>
    <property type="evidence" value="ECO:0007669"/>
    <property type="project" value="UniProtKB-SubCell"/>
</dbReference>
<dbReference type="InterPro" id="IPR005162">
    <property type="entry name" value="Retrotrans_gag_dom"/>
</dbReference>
<dbReference type="CDD" id="cd19502">
    <property type="entry name" value="RecA-like_PAN_like"/>
    <property type="match status" value="1"/>
</dbReference>
<evidence type="ECO:0000256" key="4">
    <source>
        <dbReference type="ARBA" id="ARBA00022490"/>
    </source>
</evidence>
<feature type="compositionally biased region" description="Basic and acidic residues" evidence="10">
    <location>
        <begin position="7"/>
        <end position="23"/>
    </location>
</feature>
<dbReference type="SUPFAM" id="SSF57756">
    <property type="entry name" value="Retrovirus zinc finger-like domains"/>
    <property type="match status" value="1"/>
</dbReference>
<proteinExistence type="inferred from homology"/>
<dbReference type="GO" id="GO:0003676">
    <property type="term" value="F:nucleic acid binding"/>
    <property type="evidence" value="ECO:0007669"/>
    <property type="project" value="InterPro"/>
</dbReference>
<dbReference type="InterPro" id="IPR027417">
    <property type="entry name" value="P-loop_NTPase"/>
</dbReference>
<dbReference type="InterPro" id="IPR003959">
    <property type="entry name" value="ATPase_AAA_core"/>
</dbReference>
<dbReference type="GO" id="GO:0005524">
    <property type="term" value="F:ATP binding"/>
    <property type="evidence" value="ECO:0007669"/>
    <property type="project" value="UniProtKB-KW"/>
</dbReference>
<evidence type="ECO:0000256" key="6">
    <source>
        <dbReference type="ARBA" id="ARBA00022840"/>
    </source>
</evidence>
<evidence type="ECO:0000256" key="8">
    <source>
        <dbReference type="ARBA" id="ARBA00030937"/>
    </source>
</evidence>
<keyword evidence="9" id="KW-0862">Zinc</keyword>
<evidence type="ECO:0000256" key="3">
    <source>
        <dbReference type="ARBA" id="ARBA00021111"/>
    </source>
</evidence>
<feature type="region of interest" description="Disordered" evidence="10">
    <location>
        <begin position="379"/>
        <end position="430"/>
    </location>
</feature>
<feature type="compositionally biased region" description="Polar residues" evidence="10">
    <location>
        <begin position="413"/>
        <end position="430"/>
    </location>
</feature>
<dbReference type="PANTHER" id="PTHR23073">
    <property type="entry name" value="26S PROTEASOME REGULATORY SUBUNIT"/>
    <property type="match status" value="1"/>
</dbReference>
<comment type="similarity">
    <text evidence="2">Belongs to the AAA ATPase family.</text>
</comment>
<dbReference type="Gene3D" id="2.40.50.140">
    <property type="entry name" value="Nucleic acid-binding proteins"/>
    <property type="match status" value="1"/>
</dbReference>
<protein>
    <recommendedName>
        <fullName evidence="3">26S proteasome regulatory subunit 7</fullName>
    </recommendedName>
    <alternativeName>
        <fullName evidence="8">Proteasome 26S subunit ATPase 2</fullName>
    </alternativeName>
</protein>
<dbReference type="InterPro" id="IPR048723">
    <property type="entry name" value="OB_PRS7"/>
</dbReference>
<organism evidence="12 13">
    <name type="scientific">Rhipicephalus microplus</name>
    <name type="common">Cattle tick</name>
    <name type="synonym">Boophilus microplus</name>
    <dbReference type="NCBI Taxonomy" id="6941"/>
    <lineage>
        <taxon>Eukaryota</taxon>
        <taxon>Metazoa</taxon>
        <taxon>Ecdysozoa</taxon>
        <taxon>Arthropoda</taxon>
        <taxon>Chelicerata</taxon>
        <taxon>Arachnida</taxon>
        <taxon>Acari</taxon>
        <taxon>Parasitiformes</taxon>
        <taxon>Ixodida</taxon>
        <taxon>Ixodoidea</taxon>
        <taxon>Ixodidae</taxon>
        <taxon>Rhipicephalinae</taxon>
        <taxon>Rhipicephalus</taxon>
        <taxon>Boophilus</taxon>
    </lineage>
</organism>
<dbReference type="InterPro" id="IPR050221">
    <property type="entry name" value="26S_Proteasome_ATPase"/>
</dbReference>
<feature type="compositionally biased region" description="Basic and acidic residues" evidence="10">
    <location>
        <begin position="698"/>
        <end position="728"/>
    </location>
</feature>
<dbReference type="VEuPathDB" id="VectorBase:LOC119161129"/>
<evidence type="ECO:0000256" key="2">
    <source>
        <dbReference type="ARBA" id="ARBA00006914"/>
    </source>
</evidence>
<dbReference type="FunFam" id="2.40.50.140:FF:000075">
    <property type="entry name" value="26S protease regulatory subunit 7"/>
    <property type="match status" value="1"/>
</dbReference>
<feature type="region of interest" description="Disordered" evidence="10">
    <location>
        <begin position="695"/>
        <end position="769"/>
    </location>
</feature>
<evidence type="ECO:0000313" key="13">
    <source>
        <dbReference type="Proteomes" id="UP000821866"/>
    </source>
</evidence>
<evidence type="ECO:0000256" key="10">
    <source>
        <dbReference type="SAM" id="MobiDB-lite"/>
    </source>
</evidence>
<dbReference type="EMBL" id="JABSTU010000001">
    <property type="protein sequence ID" value="KAH8039970.1"/>
    <property type="molecule type" value="Genomic_DNA"/>
</dbReference>
<dbReference type="Gene3D" id="4.10.60.10">
    <property type="entry name" value="Zinc finger, CCHC-type"/>
    <property type="match status" value="1"/>
</dbReference>
<dbReference type="SMART" id="SM00382">
    <property type="entry name" value="AAA"/>
    <property type="match status" value="1"/>
</dbReference>
<dbReference type="SMART" id="SM00343">
    <property type="entry name" value="ZnF_C2HC"/>
    <property type="match status" value="1"/>
</dbReference>
<evidence type="ECO:0000256" key="7">
    <source>
        <dbReference type="ARBA" id="ARBA00022942"/>
    </source>
</evidence>
<dbReference type="PROSITE" id="PS50158">
    <property type="entry name" value="ZF_CCHC"/>
    <property type="match status" value="1"/>
</dbReference>